<proteinExistence type="predicted"/>
<reference evidence="2" key="1">
    <citation type="submission" date="2015-07" db="EMBL/GenBank/DDBJ databases">
        <authorList>
            <person name="Rodrigo-Torres Lidia"/>
            <person name="Arahal R.David."/>
        </authorList>
    </citation>
    <scope>NUCLEOTIDE SEQUENCE [LARGE SCALE GENOMIC DNA]</scope>
    <source>
        <strain evidence="2">CECT 5096</strain>
    </source>
</reference>
<evidence type="ECO:0000313" key="2">
    <source>
        <dbReference type="Proteomes" id="UP000049983"/>
    </source>
</evidence>
<dbReference type="InterPro" id="IPR022224">
    <property type="entry name" value="DUF3750"/>
</dbReference>
<dbReference type="STRING" id="311410.LA5095_01307"/>
<dbReference type="Proteomes" id="UP000049983">
    <property type="component" value="Unassembled WGS sequence"/>
</dbReference>
<sequence length="257" mass="27874">MISFAKLFLRFSRRLLLFLLAVFILPALLHLGVWSLTDRPDGWRQATWSSAGILPLTPSPDEATIYVMTARTGGIKGAFATHSWLVLKPLGASTYDRYDVVGWGNPVRKNAYDADGHWYSNKPKISYRLTGKKAELLLPQVEKAIAAYRWRKRGDYTIWPGPNSNTFVASVLGQIPGLAAATPSTAIGRDFPADGRWIGRRKNGALFATLGGYFGVVAGGGRGLEINFLGLVAGINPGALEVAIPAFGALRFPELAS</sequence>
<dbReference type="AlphaFoldDB" id="A0A0M6Z6G4"/>
<dbReference type="OrthoDB" id="199084at2"/>
<evidence type="ECO:0008006" key="3">
    <source>
        <dbReference type="Google" id="ProtNLM"/>
    </source>
</evidence>
<keyword evidence="2" id="KW-1185">Reference proteome</keyword>
<protein>
    <recommendedName>
        <fullName evidence="3">DUF3750 domain-containing protein</fullName>
    </recommendedName>
</protein>
<organism evidence="1 2">
    <name type="scientific">Roseibium album</name>
    <dbReference type="NCBI Taxonomy" id="311410"/>
    <lineage>
        <taxon>Bacteria</taxon>
        <taxon>Pseudomonadati</taxon>
        <taxon>Pseudomonadota</taxon>
        <taxon>Alphaproteobacteria</taxon>
        <taxon>Hyphomicrobiales</taxon>
        <taxon>Stappiaceae</taxon>
        <taxon>Roseibium</taxon>
    </lineage>
</organism>
<dbReference type="EMBL" id="CXWC01000010">
    <property type="protein sequence ID" value="CTQ70542.1"/>
    <property type="molecule type" value="Genomic_DNA"/>
</dbReference>
<name>A0A0M6Z6G4_9HYPH</name>
<evidence type="ECO:0000313" key="1">
    <source>
        <dbReference type="EMBL" id="CTQ70542.1"/>
    </source>
</evidence>
<accession>A0A0M6Z6G4</accession>
<dbReference type="Pfam" id="PF12570">
    <property type="entry name" value="DUF3750"/>
    <property type="match status" value="1"/>
</dbReference>
<gene>
    <name evidence="1" type="ORF">LA5096_02562</name>
</gene>